<dbReference type="GO" id="GO:0000172">
    <property type="term" value="C:ribonuclease MRP complex"/>
    <property type="evidence" value="ECO:0007669"/>
    <property type="project" value="TreeGrafter"/>
</dbReference>
<dbReference type="GO" id="GO:0005829">
    <property type="term" value="C:cytosol"/>
    <property type="evidence" value="ECO:0007669"/>
    <property type="project" value="TreeGrafter"/>
</dbReference>
<dbReference type="PANTHER" id="PTHR28272:SF1">
    <property type="entry name" value="RIBONUCLEASES P_MRP PROTEIN SUBUNIT POP3"/>
    <property type="match status" value="1"/>
</dbReference>
<keyword evidence="3" id="KW-1185">Reference proteome</keyword>
<dbReference type="GO" id="GO:0004526">
    <property type="term" value="F:ribonuclease P activity"/>
    <property type="evidence" value="ECO:0007669"/>
    <property type="project" value="TreeGrafter"/>
</dbReference>
<comment type="caution">
    <text evidence="2">The sequence shown here is derived from an EMBL/GenBank/DDBJ whole genome shotgun (WGS) entry which is preliminary data.</text>
</comment>
<accession>A0A059J814</accession>
<dbReference type="GO" id="GO:0008033">
    <property type="term" value="P:tRNA processing"/>
    <property type="evidence" value="ECO:0007669"/>
    <property type="project" value="InterPro"/>
</dbReference>
<evidence type="ECO:0000313" key="3">
    <source>
        <dbReference type="Proteomes" id="UP000024533"/>
    </source>
</evidence>
<dbReference type="Proteomes" id="UP000024533">
    <property type="component" value="Unassembled WGS sequence"/>
</dbReference>
<dbReference type="GO" id="GO:0005655">
    <property type="term" value="C:nucleolar ribonuclease P complex"/>
    <property type="evidence" value="ECO:0007669"/>
    <property type="project" value="TreeGrafter"/>
</dbReference>
<organism evidence="2 3">
    <name type="scientific">Trichophyton interdigitale (strain MR816)</name>
    <dbReference type="NCBI Taxonomy" id="1215338"/>
    <lineage>
        <taxon>Eukaryota</taxon>
        <taxon>Fungi</taxon>
        <taxon>Dikarya</taxon>
        <taxon>Ascomycota</taxon>
        <taxon>Pezizomycotina</taxon>
        <taxon>Eurotiomycetes</taxon>
        <taxon>Eurotiomycetidae</taxon>
        <taxon>Onygenales</taxon>
        <taxon>Arthrodermataceae</taxon>
        <taxon>Trichophyton</taxon>
    </lineage>
</organism>
<dbReference type="OrthoDB" id="20109at2759"/>
<evidence type="ECO:0000313" key="2">
    <source>
        <dbReference type="EMBL" id="KDB24016.1"/>
    </source>
</evidence>
<dbReference type="OMA" id="AFNCHFP"/>
<dbReference type="GO" id="GO:0006364">
    <property type="term" value="P:rRNA processing"/>
    <property type="evidence" value="ECO:0007669"/>
    <property type="project" value="InterPro"/>
</dbReference>
<feature type="compositionally biased region" description="Basic residues" evidence="1">
    <location>
        <begin position="42"/>
        <end position="52"/>
    </location>
</feature>
<feature type="region of interest" description="Disordered" evidence="1">
    <location>
        <begin position="39"/>
        <end position="74"/>
    </location>
</feature>
<dbReference type="Pfam" id="PF08228">
    <property type="entry name" value="RNase_P_pop3"/>
    <property type="match status" value="1"/>
</dbReference>
<protein>
    <recommendedName>
        <fullName evidence="4">Ribosomal protein L7Ae/L30e/S12e/Gadd45 domain-containing protein</fullName>
    </recommendedName>
</protein>
<dbReference type="STRING" id="1215338.A0A059J814"/>
<gene>
    <name evidence="2" type="ORF">H109_04122</name>
</gene>
<proteinExistence type="predicted"/>
<dbReference type="GO" id="GO:0000171">
    <property type="term" value="F:ribonuclease MRP activity"/>
    <property type="evidence" value="ECO:0007669"/>
    <property type="project" value="TreeGrafter"/>
</dbReference>
<dbReference type="GO" id="GO:0034965">
    <property type="term" value="P:intronic box C/D snoRNA processing"/>
    <property type="evidence" value="ECO:0007669"/>
    <property type="project" value="TreeGrafter"/>
</dbReference>
<dbReference type="PANTHER" id="PTHR28272">
    <property type="entry name" value="RIBONUCLEASES P/MRP PROTEIN SUBUNIT POP3"/>
    <property type="match status" value="1"/>
</dbReference>
<evidence type="ECO:0008006" key="4">
    <source>
        <dbReference type="Google" id="ProtNLM"/>
    </source>
</evidence>
<dbReference type="AlphaFoldDB" id="A0A059J814"/>
<sequence length="206" mass="23316">MSRYRSSAPATDLSREHQETIEDLLYRLLYPIRTWRDEKPKPSKGRRWKKLERRKDATSKTKDEEKAPSSMSASFRAPEVLKNLTIGFNSTVRSLESMGVTNDDTTNAATQEEYKATQQSSKLSVVFICRSTAPMPLVESLSFTVKRISDLERGNGIRLVYLSKNAETRMADAVGVPRLGVIGIKECQSARILIDYVRENVPPPVY</sequence>
<name>A0A059J814_TRIIM</name>
<feature type="compositionally biased region" description="Basic and acidic residues" evidence="1">
    <location>
        <begin position="53"/>
        <end position="67"/>
    </location>
</feature>
<dbReference type="InterPro" id="IPR013241">
    <property type="entry name" value="RNase_P_Pop3"/>
</dbReference>
<dbReference type="HOGENOM" id="CLU_1361298_0_0_1"/>
<dbReference type="EMBL" id="AOKY01000281">
    <property type="protein sequence ID" value="KDB24016.1"/>
    <property type="molecule type" value="Genomic_DNA"/>
</dbReference>
<reference evidence="2 3" key="1">
    <citation type="submission" date="2014-02" db="EMBL/GenBank/DDBJ databases">
        <title>The Genome Sequence of Trichophyton interdigitale MR816.</title>
        <authorList>
            <consortium name="The Broad Institute Genomics Platform"/>
            <person name="Cuomo C.A."/>
            <person name="White T.C."/>
            <person name="Graser Y."/>
            <person name="Martinez-Rossi N."/>
            <person name="Heitman J."/>
            <person name="Young S.K."/>
            <person name="Zeng Q."/>
            <person name="Gargeya S."/>
            <person name="Abouelleil A."/>
            <person name="Alvarado L."/>
            <person name="Chapman S.B."/>
            <person name="Gainer-Dewar J."/>
            <person name="Goldberg J."/>
            <person name="Griggs A."/>
            <person name="Gujja S."/>
            <person name="Hansen M."/>
            <person name="Howarth C."/>
            <person name="Imamovic A."/>
            <person name="Larimer J."/>
            <person name="Martinez D."/>
            <person name="Murphy C."/>
            <person name="Pearson M.D."/>
            <person name="Persinoti G."/>
            <person name="Poon T."/>
            <person name="Priest M."/>
            <person name="Roberts A.D."/>
            <person name="Saif S."/>
            <person name="Shea T.D."/>
            <person name="Sykes S.N."/>
            <person name="Wortman J."/>
            <person name="Nusbaum C."/>
            <person name="Birren B."/>
        </authorList>
    </citation>
    <scope>NUCLEOTIDE SEQUENCE [LARGE SCALE GENOMIC DNA]</scope>
    <source>
        <strain evidence="2 3">MR816</strain>
    </source>
</reference>
<evidence type="ECO:0000256" key="1">
    <source>
        <dbReference type="SAM" id="MobiDB-lite"/>
    </source>
</evidence>